<keyword evidence="1" id="KW-0869">Chloride channel</keyword>
<dbReference type="GO" id="GO:0005254">
    <property type="term" value="F:chloride channel activity"/>
    <property type="evidence" value="ECO:0007669"/>
    <property type="project" value="UniProtKB-KW"/>
</dbReference>
<dbReference type="GO" id="GO:0005886">
    <property type="term" value="C:plasma membrane"/>
    <property type="evidence" value="ECO:0007669"/>
    <property type="project" value="UniProtKB-SubCell"/>
</dbReference>
<keyword evidence="3" id="KW-1185">Reference proteome</keyword>
<evidence type="ECO:0000313" key="3">
    <source>
        <dbReference type="Proteomes" id="UP000054495"/>
    </source>
</evidence>
<keyword evidence="1" id="KW-0406">Ion transport</keyword>
<dbReference type="Pfam" id="PF01062">
    <property type="entry name" value="Bestrophin"/>
    <property type="match status" value="1"/>
</dbReference>
<dbReference type="AlphaFoldDB" id="A0A0D6L561"/>
<gene>
    <name evidence="2" type="ORF">ANCCEY_14403</name>
</gene>
<reference evidence="2 3" key="1">
    <citation type="submission" date="2013-05" db="EMBL/GenBank/DDBJ databases">
        <title>Draft genome of the parasitic nematode Anyclostoma ceylanicum.</title>
        <authorList>
            <person name="Mitreva M."/>
        </authorList>
    </citation>
    <scope>NUCLEOTIDE SEQUENCE [LARGE SCALE GENOMIC DNA]</scope>
</reference>
<dbReference type="PANTHER" id="PTHR46238">
    <property type="entry name" value="REVERSE TRANSCRIPTASE DOMAIN-CONTAINING PROTEIN"/>
    <property type="match status" value="1"/>
</dbReference>
<keyword evidence="1" id="KW-0812">Transmembrane</keyword>
<proteinExistence type="inferred from homology"/>
<dbReference type="EMBL" id="KE126093">
    <property type="protein sequence ID" value="EPB66505.1"/>
    <property type="molecule type" value="Genomic_DNA"/>
</dbReference>
<keyword evidence="1" id="KW-0813">Transport</keyword>
<organism evidence="2 3">
    <name type="scientific">Ancylostoma ceylanicum</name>
    <dbReference type="NCBI Taxonomy" id="53326"/>
    <lineage>
        <taxon>Eukaryota</taxon>
        <taxon>Metazoa</taxon>
        <taxon>Ecdysozoa</taxon>
        <taxon>Nematoda</taxon>
        <taxon>Chromadorea</taxon>
        <taxon>Rhabditida</taxon>
        <taxon>Rhabditina</taxon>
        <taxon>Rhabditomorpha</taxon>
        <taxon>Strongyloidea</taxon>
        <taxon>Ancylostomatidae</taxon>
        <taxon>Ancylostomatinae</taxon>
        <taxon>Ancylostoma</taxon>
    </lineage>
</organism>
<protein>
    <recommendedName>
        <fullName evidence="1">Bestrophin homolog</fullName>
    </recommendedName>
</protein>
<comment type="subcellular location">
    <subcellularLocation>
        <location evidence="1">Cell membrane</location>
        <topology evidence="1">Multi-pass membrane protein</topology>
    </subcellularLocation>
</comment>
<dbReference type="InterPro" id="IPR021134">
    <property type="entry name" value="Bestrophin-like"/>
</dbReference>
<keyword evidence="1" id="KW-0472">Membrane</keyword>
<keyword evidence="1" id="KW-1003">Cell membrane</keyword>
<dbReference type="GO" id="GO:0034707">
    <property type="term" value="C:chloride channel complex"/>
    <property type="evidence" value="ECO:0007669"/>
    <property type="project" value="UniProtKB-KW"/>
</dbReference>
<name>A0A0D6L561_9BILA</name>
<keyword evidence="1" id="KW-0868">Chloride</keyword>
<dbReference type="Proteomes" id="UP000054495">
    <property type="component" value="Unassembled WGS sequence"/>
</dbReference>
<feature type="transmembrane region" description="Helical" evidence="1">
    <location>
        <begin position="120"/>
        <end position="140"/>
    </location>
</feature>
<keyword evidence="1" id="KW-1133">Transmembrane helix</keyword>
<comment type="similarity">
    <text evidence="1">Belongs to the anion channel-forming bestrophin (TC 1.A.46) family. Calcium-sensitive chloride channel subfamily.</text>
</comment>
<evidence type="ECO:0000256" key="1">
    <source>
        <dbReference type="RuleBase" id="RU363126"/>
    </source>
</evidence>
<keyword evidence="1" id="KW-0407">Ion channel</keyword>
<dbReference type="PANTHER" id="PTHR46238:SF8">
    <property type="entry name" value="ENDONUCLEASE_EXONUCLEASE_PHOSPHATASE DOMAIN-CONTAINING PROTEIN"/>
    <property type="match status" value="1"/>
</dbReference>
<evidence type="ECO:0000313" key="2">
    <source>
        <dbReference type="EMBL" id="EPB66505.1"/>
    </source>
</evidence>
<accession>A0A0D6L561</accession>
<comment type="caution">
    <text evidence="1">Lacks conserved residue(s) required for the propagation of feature annotation.</text>
</comment>
<comment type="function">
    <text evidence="1">Forms chloride channels.</text>
</comment>
<sequence length="143" mass="16374">MTGVLCDKNVPDRFKSKVYRAVVRSVALYGAECWPATKEVERRLSVMETKMLRWTAGVTRADRIRFRERAELSFPATVSFKMSLPCKRRNGDSTILSQHNFAASNNRKFEKFAEFCDKRLSYIPMNFMLGFFVTVVVTLGDAG</sequence>